<dbReference type="AlphaFoldDB" id="A0A1N7JCS8"/>
<dbReference type="EMBL" id="FTOC01000005">
    <property type="protein sequence ID" value="SIS47128.1"/>
    <property type="molecule type" value="Genomic_DNA"/>
</dbReference>
<proteinExistence type="predicted"/>
<feature type="compositionally biased region" description="Basic and acidic residues" evidence="6">
    <location>
        <begin position="269"/>
        <end position="290"/>
    </location>
</feature>
<evidence type="ECO:0000256" key="2">
    <source>
        <dbReference type="ARBA" id="ARBA00022475"/>
    </source>
</evidence>
<name>A0A1N7JCS8_9BACI</name>
<evidence type="ECO:0000313" key="9">
    <source>
        <dbReference type="EMBL" id="SIS47128.1"/>
    </source>
</evidence>
<accession>A0A1N7JCS8</accession>
<gene>
    <name evidence="9" type="ORF">SAMN05421687_10541</name>
</gene>
<feature type="compositionally biased region" description="Basic and acidic residues" evidence="6">
    <location>
        <begin position="327"/>
        <end position="336"/>
    </location>
</feature>
<keyword evidence="4 7" id="KW-1133">Transmembrane helix</keyword>
<dbReference type="OrthoDB" id="9800626at2"/>
<sequence>MRKGVILKHNFRSTIVMTGKGEFVKAQKISGAEIGDEVSFEPKPASSFSLSSYKNMSAVTIAIIIIISLFPAYFWHDDNKAYAYVSIDINPSFEAKVNQDMEVISVEALNEDAESLLKNFGEWQGEPLTDVTSQLFEAVKEEGMVSNGENALVGVSYLSGQGNLDIIKQLQGFFDQKEDSFQIAAYAIPYEWKEEAEKAGESVHAIVNQRLTDDREAVELEADARKMLETFFQSEEKEEKNSDSPQDEEKDTTDKTTSKLEKTTPGSLERSESVNKPEESISSGEEKKSSTSEPAAKQKNHRKDKQVNDHSPRITNSNASGNEGEGPPDKGTEHPKNKGKAHPGNNGVGSPSVKEKETHPSNKKKENRSGNAKNESTDDKDNRANKDNKGKKGNKGKGKGPFPE</sequence>
<evidence type="ECO:0000256" key="1">
    <source>
        <dbReference type="ARBA" id="ARBA00004162"/>
    </source>
</evidence>
<dbReference type="Pfam" id="PF23750">
    <property type="entry name" value="RsgI_M"/>
    <property type="match status" value="1"/>
</dbReference>
<dbReference type="RefSeq" id="WP_076558599.1">
    <property type="nucleotide sequence ID" value="NZ_FTOC01000005.1"/>
</dbReference>
<feature type="transmembrane region" description="Helical" evidence="7">
    <location>
        <begin position="56"/>
        <end position="75"/>
    </location>
</feature>
<keyword evidence="2" id="KW-1003">Cell membrane</keyword>
<feature type="compositionally biased region" description="Basic and acidic residues" evidence="6">
    <location>
        <begin position="252"/>
        <end position="262"/>
    </location>
</feature>
<keyword evidence="5 7" id="KW-0472">Membrane</keyword>
<feature type="compositionally biased region" description="Basic and acidic residues" evidence="6">
    <location>
        <begin position="231"/>
        <end position="242"/>
    </location>
</feature>
<feature type="compositionally biased region" description="Basic and acidic residues" evidence="6">
    <location>
        <begin position="375"/>
        <end position="390"/>
    </location>
</feature>
<dbReference type="STRING" id="570947.SAMN05421687_10541"/>
<dbReference type="Proteomes" id="UP000187608">
    <property type="component" value="Unassembled WGS sequence"/>
</dbReference>
<dbReference type="InterPro" id="IPR055431">
    <property type="entry name" value="RsgI_M"/>
</dbReference>
<evidence type="ECO:0000256" key="3">
    <source>
        <dbReference type="ARBA" id="ARBA00022692"/>
    </source>
</evidence>
<dbReference type="InterPro" id="IPR024449">
    <property type="entry name" value="Anti-sigma_RsgI_N"/>
</dbReference>
<keyword evidence="10" id="KW-1185">Reference proteome</keyword>
<organism evidence="9 10">
    <name type="scientific">Salimicrobium flavidum</name>
    <dbReference type="NCBI Taxonomy" id="570947"/>
    <lineage>
        <taxon>Bacteria</taxon>
        <taxon>Bacillati</taxon>
        <taxon>Bacillota</taxon>
        <taxon>Bacilli</taxon>
        <taxon>Bacillales</taxon>
        <taxon>Bacillaceae</taxon>
        <taxon>Salimicrobium</taxon>
    </lineage>
</organism>
<feature type="domain" description="RsgI N-terminal anti-sigma" evidence="8">
    <location>
        <begin position="2"/>
        <end position="49"/>
    </location>
</feature>
<feature type="region of interest" description="Disordered" evidence="6">
    <location>
        <begin position="231"/>
        <end position="404"/>
    </location>
</feature>
<evidence type="ECO:0000256" key="6">
    <source>
        <dbReference type="SAM" id="MobiDB-lite"/>
    </source>
</evidence>
<dbReference type="GO" id="GO:0005886">
    <property type="term" value="C:plasma membrane"/>
    <property type="evidence" value="ECO:0007669"/>
    <property type="project" value="UniProtKB-SubCell"/>
</dbReference>
<reference evidence="10" key="1">
    <citation type="submission" date="2017-01" db="EMBL/GenBank/DDBJ databases">
        <authorList>
            <person name="Varghese N."/>
            <person name="Submissions S."/>
        </authorList>
    </citation>
    <scope>NUCLEOTIDE SEQUENCE [LARGE SCALE GENOMIC DNA]</scope>
    <source>
        <strain evidence="10">DSM 23127</strain>
    </source>
</reference>
<evidence type="ECO:0000313" key="10">
    <source>
        <dbReference type="Proteomes" id="UP000187608"/>
    </source>
</evidence>
<feature type="compositionally biased region" description="Basic and acidic residues" evidence="6">
    <location>
        <begin position="353"/>
        <end position="368"/>
    </location>
</feature>
<dbReference type="PROSITE" id="PS51849">
    <property type="entry name" value="RSGI_N"/>
    <property type="match status" value="1"/>
</dbReference>
<dbReference type="Pfam" id="PF12791">
    <property type="entry name" value="RsgI_N"/>
    <property type="match status" value="1"/>
</dbReference>
<evidence type="ECO:0000256" key="5">
    <source>
        <dbReference type="ARBA" id="ARBA00023136"/>
    </source>
</evidence>
<keyword evidence="3 7" id="KW-0812">Transmembrane</keyword>
<evidence type="ECO:0000256" key="7">
    <source>
        <dbReference type="SAM" id="Phobius"/>
    </source>
</evidence>
<comment type="subcellular location">
    <subcellularLocation>
        <location evidence="1">Cell membrane</location>
        <topology evidence="1">Single-pass membrane protein</topology>
    </subcellularLocation>
</comment>
<evidence type="ECO:0000259" key="8">
    <source>
        <dbReference type="PROSITE" id="PS51849"/>
    </source>
</evidence>
<evidence type="ECO:0000256" key="4">
    <source>
        <dbReference type="ARBA" id="ARBA00022989"/>
    </source>
</evidence>
<protein>
    <submittedName>
        <fullName evidence="9">Anti-sigma factor N-terminus</fullName>
    </submittedName>
</protein>